<keyword evidence="4 10" id="KW-0808">Transferase</keyword>
<dbReference type="NCBIfam" id="TIGR00229">
    <property type="entry name" value="sensory_box"/>
    <property type="match status" value="1"/>
</dbReference>
<keyword evidence="7" id="KW-0067">ATP-binding</keyword>
<dbReference type="PANTHER" id="PTHR43065:SF10">
    <property type="entry name" value="PEROXIDE STRESS-ACTIVATED HISTIDINE KINASE MAK3"/>
    <property type="match status" value="1"/>
</dbReference>
<dbReference type="SUPFAM" id="SSF55785">
    <property type="entry name" value="PYP-like sensor domain (PAS domain)"/>
    <property type="match status" value="1"/>
</dbReference>
<evidence type="ECO:0000256" key="3">
    <source>
        <dbReference type="ARBA" id="ARBA00022553"/>
    </source>
</evidence>
<dbReference type="SMART" id="SM00388">
    <property type="entry name" value="HisKA"/>
    <property type="match status" value="1"/>
</dbReference>
<gene>
    <name evidence="10" type="ORF">J2S17_005259</name>
</gene>
<dbReference type="Pfam" id="PF00512">
    <property type="entry name" value="HisKA"/>
    <property type="match status" value="1"/>
</dbReference>
<evidence type="ECO:0000256" key="1">
    <source>
        <dbReference type="ARBA" id="ARBA00000085"/>
    </source>
</evidence>
<dbReference type="CDD" id="cd00082">
    <property type="entry name" value="HisKA"/>
    <property type="match status" value="1"/>
</dbReference>
<dbReference type="InterPro" id="IPR035965">
    <property type="entry name" value="PAS-like_dom_sf"/>
</dbReference>
<keyword evidence="6 10" id="KW-0418">Kinase</keyword>
<sequence>MGVLSIQEEEYIKFVEQSPDATILLQDGVILYINELGSTLFGAAQKEELIGNGLLEFLSTEYFIEFNRMIETINKGGTVPFYEVTLFRVDGTPFEVEIKGILISIQQKPVIYVILRGVEEKKKTQQFLLQSEKLLIAGQLAAGIVHEVRNPLTAIKGFLQLGQDQFDEKKNKFYIEIIQTEIERIELILTELLTLTRPRDSQMEWNAIPTIIGEVVTLIDTQAIMNNVDIQVIIEDDAPLVYCDKNQLKQVFINLIKNSIEAISTSGHIIIKGTVEKSCLQLLFIDSGPGIPDHLIKRIEEPFFTTKENGTGLGLMVCKQIIESHKGNLSIQSGNNGTTIKILLPIHENHINL</sequence>
<dbReference type="EMBL" id="JAUSUB010000037">
    <property type="protein sequence ID" value="MDQ0273327.1"/>
    <property type="molecule type" value="Genomic_DNA"/>
</dbReference>
<dbReference type="InterPro" id="IPR004358">
    <property type="entry name" value="Sig_transdc_His_kin-like_C"/>
</dbReference>
<dbReference type="RefSeq" id="WP_307479305.1">
    <property type="nucleotide sequence ID" value="NZ_JAUSUB010000037.1"/>
</dbReference>
<comment type="catalytic activity">
    <reaction evidence="1">
        <text>ATP + protein L-histidine = ADP + protein N-phospho-L-histidine.</text>
        <dbReference type="EC" id="2.7.13.3"/>
    </reaction>
</comment>
<dbReference type="InterPro" id="IPR013767">
    <property type="entry name" value="PAS_fold"/>
</dbReference>
<dbReference type="InterPro" id="IPR003661">
    <property type="entry name" value="HisK_dim/P_dom"/>
</dbReference>
<dbReference type="Gene3D" id="3.30.565.10">
    <property type="entry name" value="Histidine kinase-like ATPase, C-terminal domain"/>
    <property type="match status" value="1"/>
</dbReference>
<dbReference type="GO" id="GO:0004673">
    <property type="term" value="F:protein histidine kinase activity"/>
    <property type="evidence" value="ECO:0007669"/>
    <property type="project" value="UniProtKB-EC"/>
</dbReference>
<feature type="domain" description="Histidine kinase" evidence="9">
    <location>
        <begin position="143"/>
        <end position="348"/>
    </location>
</feature>
<dbReference type="PRINTS" id="PR00344">
    <property type="entry name" value="BCTRLSENSOR"/>
</dbReference>
<evidence type="ECO:0000256" key="2">
    <source>
        <dbReference type="ARBA" id="ARBA00012438"/>
    </source>
</evidence>
<keyword evidence="11" id="KW-1185">Reference proteome</keyword>
<keyword evidence="8" id="KW-0902">Two-component regulatory system</keyword>
<dbReference type="InterPro" id="IPR036097">
    <property type="entry name" value="HisK_dim/P_sf"/>
</dbReference>
<keyword evidence="3" id="KW-0597">Phosphoprotein</keyword>
<accession>A0ABU0APW5</accession>
<comment type="caution">
    <text evidence="10">The sequence shown here is derived from an EMBL/GenBank/DDBJ whole genome shotgun (WGS) entry which is preliminary data.</text>
</comment>
<name>A0ABU0APW5_9BACI</name>
<dbReference type="Gene3D" id="1.10.287.130">
    <property type="match status" value="1"/>
</dbReference>
<evidence type="ECO:0000313" key="10">
    <source>
        <dbReference type="EMBL" id="MDQ0273327.1"/>
    </source>
</evidence>
<organism evidence="10 11">
    <name type="scientific">Cytobacillus purgationiresistens</name>
    <dbReference type="NCBI Taxonomy" id="863449"/>
    <lineage>
        <taxon>Bacteria</taxon>
        <taxon>Bacillati</taxon>
        <taxon>Bacillota</taxon>
        <taxon>Bacilli</taxon>
        <taxon>Bacillales</taxon>
        <taxon>Bacillaceae</taxon>
        <taxon>Cytobacillus</taxon>
    </lineage>
</organism>
<dbReference type="CDD" id="cd00075">
    <property type="entry name" value="HATPase"/>
    <property type="match status" value="1"/>
</dbReference>
<dbReference type="CDD" id="cd00130">
    <property type="entry name" value="PAS"/>
    <property type="match status" value="1"/>
</dbReference>
<evidence type="ECO:0000256" key="7">
    <source>
        <dbReference type="ARBA" id="ARBA00022840"/>
    </source>
</evidence>
<dbReference type="Proteomes" id="UP001238088">
    <property type="component" value="Unassembled WGS sequence"/>
</dbReference>
<dbReference type="SMART" id="SM00091">
    <property type="entry name" value="PAS"/>
    <property type="match status" value="1"/>
</dbReference>
<dbReference type="InterPro" id="IPR003594">
    <property type="entry name" value="HATPase_dom"/>
</dbReference>
<proteinExistence type="predicted"/>
<evidence type="ECO:0000256" key="6">
    <source>
        <dbReference type="ARBA" id="ARBA00022777"/>
    </source>
</evidence>
<evidence type="ECO:0000259" key="9">
    <source>
        <dbReference type="PROSITE" id="PS50109"/>
    </source>
</evidence>
<dbReference type="SUPFAM" id="SSF47384">
    <property type="entry name" value="Homodimeric domain of signal transducing histidine kinase"/>
    <property type="match status" value="1"/>
</dbReference>
<dbReference type="PROSITE" id="PS50109">
    <property type="entry name" value="HIS_KIN"/>
    <property type="match status" value="1"/>
</dbReference>
<evidence type="ECO:0000313" key="11">
    <source>
        <dbReference type="Proteomes" id="UP001238088"/>
    </source>
</evidence>
<dbReference type="PANTHER" id="PTHR43065">
    <property type="entry name" value="SENSOR HISTIDINE KINASE"/>
    <property type="match status" value="1"/>
</dbReference>
<dbReference type="Pfam" id="PF00989">
    <property type="entry name" value="PAS"/>
    <property type="match status" value="1"/>
</dbReference>
<keyword evidence="5" id="KW-0547">Nucleotide-binding</keyword>
<evidence type="ECO:0000256" key="8">
    <source>
        <dbReference type="ARBA" id="ARBA00023012"/>
    </source>
</evidence>
<dbReference type="InterPro" id="IPR005467">
    <property type="entry name" value="His_kinase_dom"/>
</dbReference>
<reference evidence="10 11" key="1">
    <citation type="submission" date="2023-07" db="EMBL/GenBank/DDBJ databases">
        <title>Genomic Encyclopedia of Type Strains, Phase IV (KMG-IV): sequencing the most valuable type-strain genomes for metagenomic binning, comparative biology and taxonomic classification.</title>
        <authorList>
            <person name="Goeker M."/>
        </authorList>
    </citation>
    <scope>NUCLEOTIDE SEQUENCE [LARGE SCALE GENOMIC DNA]</scope>
    <source>
        <strain evidence="10 11">DSM 23494</strain>
    </source>
</reference>
<evidence type="ECO:0000256" key="4">
    <source>
        <dbReference type="ARBA" id="ARBA00022679"/>
    </source>
</evidence>
<dbReference type="InterPro" id="IPR036890">
    <property type="entry name" value="HATPase_C_sf"/>
</dbReference>
<protein>
    <recommendedName>
        <fullName evidence="2">histidine kinase</fullName>
        <ecNumber evidence="2">2.7.13.3</ecNumber>
    </recommendedName>
</protein>
<dbReference type="SMART" id="SM00387">
    <property type="entry name" value="HATPase_c"/>
    <property type="match status" value="1"/>
</dbReference>
<dbReference type="EC" id="2.7.13.3" evidence="2"/>
<dbReference type="SUPFAM" id="SSF55874">
    <property type="entry name" value="ATPase domain of HSP90 chaperone/DNA topoisomerase II/histidine kinase"/>
    <property type="match status" value="1"/>
</dbReference>
<dbReference type="Gene3D" id="3.30.450.20">
    <property type="entry name" value="PAS domain"/>
    <property type="match status" value="1"/>
</dbReference>
<dbReference type="Pfam" id="PF02518">
    <property type="entry name" value="HATPase_c"/>
    <property type="match status" value="1"/>
</dbReference>
<evidence type="ECO:0000256" key="5">
    <source>
        <dbReference type="ARBA" id="ARBA00022741"/>
    </source>
</evidence>
<dbReference type="InterPro" id="IPR000014">
    <property type="entry name" value="PAS"/>
</dbReference>